<dbReference type="InterPro" id="IPR036770">
    <property type="entry name" value="Ankyrin_rpt-contain_sf"/>
</dbReference>
<dbReference type="AlphaFoldDB" id="A0A2P4S8J3"/>
<dbReference type="GO" id="GO:0005737">
    <property type="term" value="C:cytoplasm"/>
    <property type="evidence" value="ECO:0007669"/>
    <property type="project" value="TreeGrafter"/>
</dbReference>
<reference evidence="4 5" key="1">
    <citation type="submission" date="2018-01" db="EMBL/GenBank/DDBJ databases">
        <title>Comparison of the Chinese Bamboo Partridge and Red Junglefowl genome sequences highlights the importance of demography in genome evolution.</title>
        <authorList>
            <person name="Tiley G.P."/>
            <person name="Kimball R.T."/>
            <person name="Braun E.L."/>
            <person name="Burleigh J.G."/>
        </authorList>
    </citation>
    <scope>NUCLEOTIDE SEQUENCE [LARGE SCALE GENOMIC DNA]</scope>
    <source>
        <strain evidence="4">RTK389</strain>
        <tissue evidence="4">Blood</tissue>
    </source>
</reference>
<dbReference type="Proteomes" id="UP000237246">
    <property type="component" value="Unassembled WGS sequence"/>
</dbReference>
<dbReference type="InterPro" id="IPR002110">
    <property type="entry name" value="Ankyrin_rpt"/>
</dbReference>
<dbReference type="Pfam" id="PF13857">
    <property type="entry name" value="Ank_5"/>
    <property type="match status" value="2"/>
</dbReference>
<dbReference type="OrthoDB" id="9118876at2759"/>
<dbReference type="EMBL" id="PPHD01083408">
    <property type="protein sequence ID" value="POI20431.1"/>
    <property type="molecule type" value="Genomic_DNA"/>
</dbReference>
<organism evidence="4 5">
    <name type="scientific">Bambusicola thoracicus</name>
    <name type="common">Chinese bamboo-partridge</name>
    <name type="synonym">Perdix thoracica</name>
    <dbReference type="NCBI Taxonomy" id="9083"/>
    <lineage>
        <taxon>Eukaryota</taxon>
        <taxon>Metazoa</taxon>
        <taxon>Chordata</taxon>
        <taxon>Craniata</taxon>
        <taxon>Vertebrata</taxon>
        <taxon>Euteleostomi</taxon>
        <taxon>Archelosauria</taxon>
        <taxon>Archosauria</taxon>
        <taxon>Dinosauria</taxon>
        <taxon>Saurischia</taxon>
        <taxon>Theropoda</taxon>
        <taxon>Coelurosauria</taxon>
        <taxon>Aves</taxon>
        <taxon>Neognathae</taxon>
        <taxon>Galloanserae</taxon>
        <taxon>Galliformes</taxon>
        <taxon>Phasianidae</taxon>
        <taxon>Perdicinae</taxon>
        <taxon>Bambusicola</taxon>
    </lineage>
</organism>
<evidence type="ECO:0000256" key="3">
    <source>
        <dbReference type="PROSITE-ProRule" id="PRU00023"/>
    </source>
</evidence>
<accession>A0A2P4S8J3</accession>
<protein>
    <submittedName>
        <fullName evidence="4">Uncharacterized protein</fullName>
    </submittedName>
</protein>
<feature type="repeat" description="ANK" evidence="3">
    <location>
        <begin position="106"/>
        <end position="138"/>
    </location>
</feature>
<gene>
    <name evidence="4" type="ORF">CIB84_015821</name>
</gene>
<evidence type="ECO:0000256" key="1">
    <source>
        <dbReference type="ARBA" id="ARBA00022737"/>
    </source>
</evidence>
<evidence type="ECO:0000313" key="4">
    <source>
        <dbReference type="EMBL" id="POI20431.1"/>
    </source>
</evidence>
<proteinExistence type="predicted"/>
<dbReference type="PANTHER" id="PTHR24198:SF189">
    <property type="entry name" value="ANKYRIN REPEAT AND SOCS BOX PROTEIN 16"/>
    <property type="match status" value="1"/>
</dbReference>
<evidence type="ECO:0000313" key="5">
    <source>
        <dbReference type="Proteomes" id="UP000237246"/>
    </source>
</evidence>
<dbReference type="PROSITE" id="PS50088">
    <property type="entry name" value="ANK_REPEAT"/>
    <property type="match status" value="2"/>
</dbReference>
<keyword evidence="5" id="KW-1185">Reference proteome</keyword>
<dbReference type="Gene3D" id="1.25.40.20">
    <property type="entry name" value="Ankyrin repeat-containing domain"/>
    <property type="match status" value="2"/>
</dbReference>
<keyword evidence="2 3" id="KW-0040">ANK repeat</keyword>
<feature type="repeat" description="ANK" evidence="3">
    <location>
        <begin position="32"/>
        <end position="64"/>
    </location>
</feature>
<evidence type="ECO:0000256" key="2">
    <source>
        <dbReference type="ARBA" id="ARBA00023043"/>
    </source>
</evidence>
<dbReference type="SUPFAM" id="SSF48403">
    <property type="entry name" value="Ankyrin repeat"/>
    <property type="match status" value="1"/>
</dbReference>
<dbReference type="SMART" id="SM00248">
    <property type="entry name" value="ANK"/>
    <property type="match status" value="4"/>
</dbReference>
<name>A0A2P4S8J3_BAMTH</name>
<comment type="caution">
    <text evidence="4">The sequence shown here is derived from an EMBL/GenBank/DDBJ whole genome shotgun (WGS) entry which is preliminary data.</text>
</comment>
<sequence>MRGSHTAPRPPRRCAELLLAHGARVNLATRERALTALHVAAGRGLAEHVGLYLRHGADPALRSRQGETPLNAACSGAERPRDAPAYCLIAERLLAAGADPAAAGRKGHTPLHNACGNAQYALARLLLRHGADPAATNGAGDTPMDCALRAVPEYRRHRPERTIALLLEHGAGPARPEVGGRGDAAPA</sequence>
<keyword evidence="1" id="KW-0677">Repeat</keyword>
<dbReference type="PANTHER" id="PTHR24198">
    <property type="entry name" value="ANKYRIN REPEAT AND PROTEIN KINASE DOMAIN-CONTAINING PROTEIN"/>
    <property type="match status" value="1"/>
</dbReference>
<dbReference type="PROSITE" id="PS50297">
    <property type="entry name" value="ANK_REP_REGION"/>
    <property type="match status" value="1"/>
</dbReference>